<feature type="coiled-coil region" evidence="6">
    <location>
        <begin position="322"/>
        <end position="349"/>
    </location>
</feature>
<evidence type="ECO:0000313" key="10">
    <source>
        <dbReference type="EMBL" id="CAH3103686.1"/>
    </source>
</evidence>
<reference evidence="10 11" key="1">
    <citation type="submission" date="2022-05" db="EMBL/GenBank/DDBJ databases">
        <authorList>
            <consortium name="Genoscope - CEA"/>
            <person name="William W."/>
        </authorList>
    </citation>
    <scope>NUCLEOTIDE SEQUENCE [LARGE SCALE GENOMIC DNA]</scope>
</reference>
<dbReference type="CDD" id="cd22758">
    <property type="entry name" value="OTU_232R-like"/>
    <property type="match status" value="1"/>
</dbReference>
<dbReference type="InterPro" id="IPR032675">
    <property type="entry name" value="LRR_dom_sf"/>
</dbReference>
<dbReference type="Pfam" id="PF13516">
    <property type="entry name" value="LRR_6"/>
    <property type="match status" value="17"/>
</dbReference>
<evidence type="ECO:0000256" key="6">
    <source>
        <dbReference type="SAM" id="Coils"/>
    </source>
</evidence>
<dbReference type="PANTHER" id="PTHR24113:SF12">
    <property type="entry name" value="RAN GTPASE-ACTIVATING PROTEIN 1"/>
    <property type="match status" value="1"/>
</dbReference>
<keyword evidence="3" id="KW-0677">Repeat</keyword>
<dbReference type="Pfam" id="PF05729">
    <property type="entry name" value="NACHT"/>
    <property type="match status" value="1"/>
</dbReference>
<dbReference type="InterPro" id="IPR027038">
    <property type="entry name" value="RanGap"/>
</dbReference>
<keyword evidence="1" id="KW-0343">GTPase activation</keyword>
<evidence type="ECO:0000313" key="11">
    <source>
        <dbReference type="Proteomes" id="UP001159405"/>
    </source>
</evidence>
<dbReference type="SMART" id="SM00368">
    <property type="entry name" value="LRR_RI"/>
    <property type="match status" value="21"/>
</dbReference>
<protein>
    <recommendedName>
        <fullName evidence="12">Protein NLRC3</fullName>
    </recommendedName>
</protein>
<dbReference type="InterPro" id="IPR007111">
    <property type="entry name" value="NACHT_NTPase"/>
</dbReference>
<dbReference type="InterPro" id="IPR027417">
    <property type="entry name" value="P-loop_NTPase"/>
</dbReference>
<accession>A0ABN8NFL7</accession>
<dbReference type="Gene3D" id="3.40.50.300">
    <property type="entry name" value="P-loop containing nucleotide triphosphate hydrolases"/>
    <property type="match status" value="1"/>
</dbReference>
<dbReference type="Pfam" id="PF18738">
    <property type="entry name" value="HEPN_DZIP3"/>
    <property type="match status" value="1"/>
</dbReference>
<evidence type="ECO:0008006" key="12">
    <source>
        <dbReference type="Google" id="ProtNLM"/>
    </source>
</evidence>
<dbReference type="EMBL" id="CALNXK010000016">
    <property type="protein sequence ID" value="CAH3103686.1"/>
    <property type="molecule type" value="Genomic_DNA"/>
</dbReference>
<dbReference type="CDD" id="cd00116">
    <property type="entry name" value="LRR_RI"/>
    <property type="match status" value="1"/>
</dbReference>
<keyword evidence="2" id="KW-0433">Leucine-rich repeat</keyword>
<dbReference type="Gene3D" id="3.90.70.80">
    <property type="match status" value="1"/>
</dbReference>
<evidence type="ECO:0000256" key="4">
    <source>
        <dbReference type="ARBA" id="ARBA00022741"/>
    </source>
</evidence>
<keyword evidence="6" id="KW-0175">Coiled coil</keyword>
<keyword evidence="5" id="KW-0067">ATP-binding</keyword>
<evidence type="ECO:0000259" key="8">
    <source>
        <dbReference type="PROSITE" id="PS50802"/>
    </source>
</evidence>
<dbReference type="InterPro" id="IPR001611">
    <property type="entry name" value="Leu-rich_rpt"/>
</dbReference>
<dbReference type="InterPro" id="IPR003323">
    <property type="entry name" value="OTU_dom"/>
</dbReference>
<dbReference type="PROSITE" id="PS50802">
    <property type="entry name" value="OTU"/>
    <property type="match status" value="1"/>
</dbReference>
<dbReference type="InterPro" id="IPR038765">
    <property type="entry name" value="Papain-like_cys_pep_sf"/>
</dbReference>
<gene>
    <name evidence="10" type="ORF">PLOB_00011362</name>
</gene>
<dbReference type="SUPFAM" id="SSF52047">
    <property type="entry name" value="RNI-like"/>
    <property type="match status" value="2"/>
</dbReference>
<feature type="region of interest" description="Disordered" evidence="7">
    <location>
        <begin position="1655"/>
        <end position="1678"/>
    </location>
</feature>
<proteinExistence type="predicted"/>
<evidence type="ECO:0000256" key="1">
    <source>
        <dbReference type="ARBA" id="ARBA00022468"/>
    </source>
</evidence>
<dbReference type="PROSITE" id="PS50837">
    <property type="entry name" value="NACHT"/>
    <property type="match status" value="1"/>
</dbReference>
<evidence type="ECO:0000256" key="2">
    <source>
        <dbReference type="ARBA" id="ARBA00022614"/>
    </source>
</evidence>
<keyword evidence="4" id="KW-0547">Nucleotide-binding</keyword>
<comment type="caution">
    <text evidence="10">The sequence shown here is derived from an EMBL/GenBank/DDBJ whole genome shotgun (WGS) entry which is preliminary data.</text>
</comment>
<feature type="compositionally biased region" description="Basic and acidic residues" evidence="7">
    <location>
        <begin position="1667"/>
        <end position="1678"/>
    </location>
</feature>
<dbReference type="InterPro" id="IPR041249">
    <property type="entry name" value="HEPN_DZIP3"/>
</dbReference>
<dbReference type="SUPFAM" id="SSF52540">
    <property type="entry name" value="P-loop containing nucleoside triphosphate hydrolases"/>
    <property type="match status" value="1"/>
</dbReference>
<feature type="domain" description="OTU" evidence="8">
    <location>
        <begin position="383"/>
        <end position="516"/>
    </location>
</feature>
<name>A0ABN8NFL7_9CNID</name>
<evidence type="ECO:0000256" key="5">
    <source>
        <dbReference type="ARBA" id="ARBA00022840"/>
    </source>
</evidence>
<organism evidence="10 11">
    <name type="scientific">Porites lobata</name>
    <dbReference type="NCBI Taxonomy" id="104759"/>
    <lineage>
        <taxon>Eukaryota</taxon>
        <taxon>Metazoa</taxon>
        <taxon>Cnidaria</taxon>
        <taxon>Anthozoa</taxon>
        <taxon>Hexacorallia</taxon>
        <taxon>Scleractinia</taxon>
        <taxon>Fungiina</taxon>
        <taxon>Poritidae</taxon>
        <taxon>Porites</taxon>
    </lineage>
</organism>
<dbReference type="SUPFAM" id="SSF54001">
    <property type="entry name" value="Cysteine proteinases"/>
    <property type="match status" value="1"/>
</dbReference>
<dbReference type="Proteomes" id="UP001159405">
    <property type="component" value="Unassembled WGS sequence"/>
</dbReference>
<evidence type="ECO:0000256" key="3">
    <source>
        <dbReference type="ARBA" id="ARBA00022737"/>
    </source>
</evidence>
<sequence>MDWTSAIKKIWAKDRKSRLEEAKMLRDSFDKKYNWAKQIKDLTEKMISWLYNNCLISDFFPVVNFPSISPVLKTFNHRMSTLHLVYHMFSVHHEKSLDPVFFKVFSDHLLILLTLKLSGKVKYCFGISLHEPYPESTHFACTNEGLNYPHLCRLLITLGSKALRVTFDKIIPPQSLHRCLKHQKHSKLLLLRKRGVLNSLQWSKLYPSSSPEVTSASFDIPLLIVLLRTICNLSPPPAGWDTPPLTADASRESDIARVRYFMNAVSKHAGEGFINDAVFSNYWQQIRDTLLRLGGAHYGDAIDEIRDQEMDSLEEEHFRELLKQWKKVEDNIKDKLNELESEFNESAENILPSLQNLRCDADQVRNKTILPSNLRTVAAKKGFLVSDNQASGNCLFYALSEQLKSVKGIQISHKALRNTLVQFLRENANLHDGTPLFNFVSGYPSWREYLQSIAKDGTWGDHVVLFAAANYFQTAIRIISSLDREIVVHPEHTVADQTPLVLGHIHELHYVSLQPRKDECLFQRNEKGNEEYMMENDEIRAKPRRTTEDLMACRSTDLSYLNDIFERIRQLYRTREQRLLPVPWCEDFSFYLNDIFTRLKISGKEKTLGVLTDEITNMTAIFKAHEECLSPRTILIEGDPGMGKTTYCQKLAYDWATKKDEWDPSFPEVEVLLLLKCNEIQSNIWEAIDDQILPEEMEDQAKECFFKFIRENQSKVLLVLDGLDEVDPSKLKLLSRLIQGKELSRCYIVVTSRHEAGSTVRRYFDTLWEIEGFTKKDAESFILKYFKNINKEHLAWKLIERIWPQDRFAKSKKDRDLSELTKNPLNTALLCVIWEDFEGVFPTSRTELYTEIVLCVLRRYEQKQGLASKNDLMTVYKKELIDLGRMALESLLKGELYFEEHKSDGRFIVLSKFGFLSLQPGGSKRKVVVRYAFLHKSFQEFFSGFNLAYKLIEGEIECESVVTENELYEVFLFTIGILVSTSEKTAQSLVTCMAGNITSLRSVRDFSKRLAFSLGCLSEHESLVCTLGEHLHISCLKLDTAICEHEFVSLSKALSVNSSITHLDLSDNIIHDSEAAFVSDALAVKPSLTNLDLRCSSVDVSAVASLSQALAVNSSLTNLDLSSSSIGDSGAVSLSQALAVNSSLTNLDLSTSSIRDSGAVSLSQALAVNSSLTNLDLSWNSIRDSGAASLSQALAVNSFLTNLNLSRNGIGDSGAVSLSQALAVNSSLTNLDLSTSSIGDSGAASFSQALAVNSSLTNLDLSWNSIRDSGAASLSQALAVNSFLTNLNLSRKGIGDSGAVSLSQALAVNFSLTNLDLSTSSIGDSGAASLSQALAVNSSLTNLDLSWSSIRDSGAASLSQALAVNSFLTNLNLSRNRIGDSGAVSLSQALAVNSSLTNLYLGLNSIGDSGAASLSQALAVNSSLTNLHLRWNSIRDSGAASLFQALEVNSSLTNLDLRGNGIGDSGAASLSQALAVNSSLTNLDLRGNGIGDSGAASFSQALEVNSSLTNLGLKGNGIGDSGAASLSQALAVNSSLNNLDLSANSIGDFGAASLSHALAVNSSLTNLDLYSLNSIRDSGAASLSQALAVNSSLTNLDLSANSIRDSGAASLSQALAVSSSLTNLNLRGNGIGDSGAIALFHVNLVNTTVHVDDPVLVNGEEEEEEGDKDKEKHINRFP</sequence>
<keyword evidence="11" id="KW-1185">Reference proteome</keyword>
<dbReference type="PANTHER" id="PTHR24113">
    <property type="entry name" value="RAN GTPASE-ACTIVATING PROTEIN 1"/>
    <property type="match status" value="1"/>
</dbReference>
<dbReference type="Gene3D" id="3.80.10.10">
    <property type="entry name" value="Ribonuclease Inhibitor"/>
    <property type="match status" value="6"/>
</dbReference>
<feature type="domain" description="NACHT" evidence="9">
    <location>
        <begin position="632"/>
        <end position="753"/>
    </location>
</feature>
<evidence type="ECO:0000256" key="7">
    <source>
        <dbReference type="SAM" id="MobiDB-lite"/>
    </source>
</evidence>
<evidence type="ECO:0000259" key="9">
    <source>
        <dbReference type="PROSITE" id="PS50837"/>
    </source>
</evidence>
<dbReference type="Pfam" id="PF02338">
    <property type="entry name" value="OTU"/>
    <property type="match status" value="1"/>
</dbReference>